<keyword evidence="3" id="KW-0472">Membrane</keyword>
<protein>
    <recommendedName>
        <fullName evidence="6">Lipoprotein</fullName>
    </recommendedName>
</protein>
<dbReference type="Pfam" id="PF03180">
    <property type="entry name" value="Lipoprotein_9"/>
    <property type="match status" value="1"/>
</dbReference>
<dbReference type="InterPro" id="IPR004872">
    <property type="entry name" value="Lipoprotein_NlpA"/>
</dbReference>
<sequence>MTTRFRTIVRGALLGAFATLAAGSLAAQAQDSLKVGIMSGPAEEILAVVQGVAEKKGLDLELVVFGDYVLPNEALAAGELDANAFQHVPYLDNQIEARGYEIVPVGNTFVTPIGAYSNSVKSLDELAEGASVGIPNDPTNGGRALLLLQAEGLITLKDGVGLTPSVIDIAENPKALRFVELDAAQLARALNDVDAAVINSNYALEAGLNPAEDSIAQEARENNPYANIIAVRVEDKDKPAVKTFVEAYQSPEVADFLEERFKGSILPAW</sequence>
<keyword evidence="9" id="KW-1185">Reference proteome</keyword>
<gene>
    <name evidence="8" type="ORF">HW532_10980</name>
</gene>
<reference evidence="8 9" key="1">
    <citation type="submission" date="2020-06" db="EMBL/GenBank/DDBJ databases">
        <title>Genome sequence of 2 isolates from Red Sea Mangroves.</title>
        <authorList>
            <person name="Sefrji F."/>
            <person name="Michoud G."/>
            <person name="Merlino G."/>
            <person name="Daffonchio D."/>
        </authorList>
    </citation>
    <scope>NUCLEOTIDE SEQUENCE [LARGE SCALE GENOMIC DNA]</scope>
    <source>
        <strain evidence="8 9">R1DC25</strain>
    </source>
</reference>
<evidence type="ECO:0000256" key="6">
    <source>
        <dbReference type="PIRNR" id="PIRNR002854"/>
    </source>
</evidence>
<evidence type="ECO:0000313" key="8">
    <source>
        <dbReference type="EMBL" id="QPC43168.1"/>
    </source>
</evidence>
<comment type="subcellular location">
    <subcellularLocation>
        <location evidence="1">Membrane</location>
        <topology evidence="1">Lipid-anchor</topology>
    </subcellularLocation>
</comment>
<dbReference type="CDD" id="cd13598">
    <property type="entry name" value="PBP2_lipoprotein_IlpA_like"/>
    <property type="match status" value="1"/>
</dbReference>
<feature type="chain" id="PRO_5032454911" description="Lipoprotein" evidence="7">
    <location>
        <begin position="30"/>
        <end position="269"/>
    </location>
</feature>
<dbReference type="NCBIfam" id="TIGR00363">
    <property type="entry name" value="MetQ/NlpA family lipoprotein"/>
    <property type="match status" value="1"/>
</dbReference>
<dbReference type="GO" id="GO:0016020">
    <property type="term" value="C:membrane"/>
    <property type="evidence" value="ECO:0007669"/>
    <property type="project" value="UniProtKB-SubCell"/>
</dbReference>
<evidence type="ECO:0000256" key="2">
    <source>
        <dbReference type="ARBA" id="ARBA00022729"/>
    </source>
</evidence>
<dbReference type="EMBL" id="CP058214">
    <property type="protein sequence ID" value="QPC43168.1"/>
    <property type="molecule type" value="Genomic_DNA"/>
</dbReference>
<comment type="similarity">
    <text evidence="6">Belongs to the nlpA lipoprotein family.</text>
</comment>
<dbReference type="PIRSF" id="PIRSF002854">
    <property type="entry name" value="MetQ"/>
    <property type="match status" value="1"/>
</dbReference>
<dbReference type="Proteomes" id="UP000593594">
    <property type="component" value="Chromosome"/>
</dbReference>
<evidence type="ECO:0000256" key="4">
    <source>
        <dbReference type="ARBA" id="ARBA00023139"/>
    </source>
</evidence>
<dbReference type="RefSeq" id="WP_213160529.1">
    <property type="nucleotide sequence ID" value="NZ_CP058214.1"/>
</dbReference>
<organism evidence="8 9">
    <name type="scientific">Kaustia mangrovi</name>
    <dbReference type="NCBI Taxonomy" id="2593653"/>
    <lineage>
        <taxon>Bacteria</taxon>
        <taxon>Pseudomonadati</taxon>
        <taxon>Pseudomonadota</taxon>
        <taxon>Alphaproteobacteria</taxon>
        <taxon>Hyphomicrobiales</taxon>
        <taxon>Parvibaculaceae</taxon>
        <taxon>Kaustia</taxon>
    </lineage>
</organism>
<evidence type="ECO:0000256" key="7">
    <source>
        <dbReference type="SAM" id="SignalP"/>
    </source>
</evidence>
<dbReference type="AlphaFoldDB" id="A0A7S8HCE9"/>
<evidence type="ECO:0000313" key="9">
    <source>
        <dbReference type="Proteomes" id="UP000593594"/>
    </source>
</evidence>
<dbReference type="PANTHER" id="PTHR30429">
    <property type="entry name" value="D-METHIONINE-BINDING LIPOPROTEIN METQ"/>
    <property type="match status" value="1"/>
</dbReference>
<dbReference type="PANTHER" id="PTHR30429:SF1">
    <property type="entry name" value="D-METHIONINE-BINDING LIPOPROTEIN METQ-RELATED"/>
    <property type="match status" value="1"/>
</dbReference>
<evidence type="ECO:0000256" key="1">
    <source>
        <dbReference type="ARBA" id="ARBA00004635"/>
    </source>
</evidence>
<proteinExistence type="inferred from homology"/>
<keyword evidence="4" id="KW-0564">Palmitate</keyword>
<feature type="signal peptide" evidence="7">
    <location>
        <begin position="1"/>
        <end position="29"/>
    </location>
</feature>
<keyword evidence="2 7" id="KW-0732">Signal</keyword>
<evidence type="ECO:0000256" key="5">
    <source>
        <dbReference type="ARBA" id="ARBA00023288"/>
    </source>
</evidence>
<name>A0A7S8HCE9_9HYPH</name>
<dbReference type="KEGG" id="kmn:HW532_10980"/>
<dbReference type="SUPFAM" id="SSF53850">
    <property type="entry name" value="Periplasmic binding protein-like II"/>
    <property type="match status" value="1"/>
</dbReference>
<evidence type="ECO:0000256" key="3">
    <source>
        <dbReference type="ARBA" id="ARBA00023136"/>
    </source>
</evidence>
<keyword evidence="5 6" id="KW-0449">Lipoprotein</keyword>
<accession>A0A7S8HCE9</accession>
<dbReference type="Gene3D" id="3.40.190.10">
    <property type="entry name" value="Periplasmic binding protein-like II"/>
    <property type="match status" value="2"/>
</dbReference>